<evidence type="ECO:0000259" key="3">
    <source>
        <dbReference type="PROSITE" id="PS50828"/>
    </source>
</evidence>
<dbReference type="FunCoup" id="A8N5K0">
    <property type="interactions" value="3"/>
</dbReference>
<feature type="compositionally biased region" description="Pro residues" evidence="1">
    <location>
        <begin position="28"/>
        <end position="39"/>
    </location>
</feature>
<name>A8N5K0_COPC7</name>
<evidence type="ECO:0000313" key="5">
    <source>
        <dbReference type="Proteomes" id="UP000001861"/>
    </source>
</evidence>
<dbReference type="PANTHER" id="PTHR47417">
    <property type="entry name" value="SMR DOMAIN-CONTAINING PROTEIN YPL199C"/>
    <property type="match status" value="1"/>
</dbReference>
<dbReference type="OMA" id="EDECVIM"/>
<dbReference type="OrthoDB" id="3231855at2759"/>
<dbReference type="InterPro" id="IPR036063">
    <property type="entry name" value="Smr_dom_sf"/>
</dbReference>
<dbReference type="Proteomes" id="UP000001861">
    <property type="component" value="Unassembled WGS sequence"/>
</dbReference>
<dbReference type="GeneID" id="6006591"/>
<dbReference type="InParanoid" id="A8N5K0"/>
<dbReference type="eggNOG" id="KOG2401">
    <property type="taxonomic scope" value="Eukaryota"/>
</dbReference>
<feature type="region of interest" description="Disordered" evidence="1">
    <location>
        <begin position="17"/>
        <end position="78"/>
    </location>
</feature>
<dbReference type="PANTHER" id="PTHR47417:SF1">
    <property type="entry name" value="SMR DOMAIN-CONTAINING PROTEIN YPL199C"/>
    <property type="match status" value="1"/>
</dbReference>
<accession>A8N5K0</accession>
<sequence length="257" mass="28889">MLGRILRALFNFVCGSDSAQAQQKPPQQQYPPSKPPTVPQLPGHYPTPHQQYPPPRPEHKPTKPSKPYGKYEDDNKINQANEYYRDLRARANEEGDKMAQCFQQGHEAYARGDGALAKEFSNKGKAHQKNMEALNKQASDWIFEANNRDSGPGEIDLHGLYVKEAISRTEEALEAAKRRGDTELKLIVGKGLHSSNGAKIKPAIENLMKKYQLDAELDPNNGGVLVVRLNETRRRSRMGADEITRRIERGDEGCTIM</sequence>
<evidence type="ECO:0000313" key="4">
    <source>
        <dbReference type="EMBL" id="EAU91623.1"/>
    </source>
</evidence>
<organism evidence="4 5">
    <name type="scientific">Coprinopsis cinerea (strain Okayama-7 / 130 / ATCC MYA-4618 / FGSC 9003)</name>
    <name type="common">Inky cap fungus</name>
    <name type="synonym">Hormographiella aspergillata</name>
    <dbReference type="NCBI Taxonomy" id="240176"/>
    <lineage>
        <taxon>Eukaryota</taxon>
        <taxon>Fungi</taxon>
        <taxon>Dikarya</taxon>
        <taxon>Basidiomycota</taxon>
        <taxon>Agaricomycotina</taxon>
        <taxon>Agaricomycetes</taxon>
        <taxon>Agaricomycetidae</taxon>
        <taxon>Agaricales</taxon>
        <taxon>Agaricineae</taxon>
        <taxon>Psathyrellaceae</taxon>
        <taxon>Coprinopsis</taxon>
    </lineage>
</organism>
<dbReference type="InterPro" id="IPR013899">
    <property type="entry name" value="DUF1771"/>
</dbReference>
<gene>
    <name evidence="4" type="ORF">CC1G_09305</name>
</gene>
<feature type="compositionally biased region" description="Low complexity" evidence="1">
    <location>
        <begin position="18"/>
        <end position="27"/>
    </location>
</feature>
<dbReference type="SMART" id="SM01162">
    <property type="entry name" value="DUF1771"/>
    <property type="match status" value="1"/>
</dbReference>
<evidence type="ECO:0000256" key="2">
    <source>
        <dbReference type="SAM" id="SignalP"/>
    </source>
</evidence>
<dbReference type="SMART" id="SM00463">
    <property type="entry name" value="SMR"/>
    <property type="match status" value="1"/>
</dbReference>
<dbReference type="VEuPathDB" id="FungiDB:CC1G_09305"/>
<dbReference type="STRING" id="240176.A8N5K0"/>
<dbReference type="Pfam" id="PF01713">
    <property type="entry name" value="Smr"/>
    <property type="match status" value="1"/>
</dbReference>
<feature type="chain" id="PRO_5002726962" evidence="2">
    <location>
        <begin position="22"/>
        <end position="257"/>
    </location>
</feature>
<protein>
    <submittedName>
        <fullName evidence="4">Cytoplasmic protein</fullName>
    </submittedName>
</protein>
<dbReference type="KEGG" id="cci:CC1G_09305"/>
<dbReference type="RefSeq" id="XP_001830145.1">
    <property type="nucleotide sequence ID" value="XM_001830093.1"/>
</dbReference>
<evidence type="ECO:0000256" key="1">
    <source>
        <dbReference type="SAM" id="MobiDB-lite"/>
    </source>
</evidence>
<proteinExistence type="predicted"/>
<dbReference type="SUPFAM" id="SSF160443">
    <property type="entry name" value="SMR domain-like"/>
    <property type="match status" value="1"/>
</dbReference>
<dbReference type="InterPro" id="IPR053020">
    <property type="entry name" value="Smr_domain_protein"/>
</dbReference>
<dbReference type="EMBL" id="AACS02000003">
    <property type="protein sequence ID" value="EAU91623.1"/>
    <property type="molecule type" value="Genomic_DNA"/>
</dbReference>
<dbReference type="PROSITE" id="PS50828">
    <property type="entry name" value="SMR"/>
    <property type="match status" value="1"/>
</dbReference>
<dbReference type="InterPro" id="IPR002625">
    <property type="entry name" value="Smr_dom"/>
</dbReference>
<dbReference type="Gene3D" id="3.30.1370.110">
    <property type="match status" value="1"/>
</dbReference>
<comment type="caution">
    <text evidence="4">The sequence shown here is derived from an EMBL/GenBank/DDBJ whole genome shotgun (WGS) entry which is preliminary data.</text>
</comment>
<dbReference type="AlphaFoldDB" id="A8N5K0"/>
<reference evidence="4 5" key="1">
    <citation type="journal article" date="2010" name="Proc. Natl. Acad. Sci. U.S.A.">
        <title>Insights into evolution of multicellular fungi from the assembled chromosomes of the mushroom Coprinopsis cinerea (Coprinus cinereus).</title>
        <authorList>
            <person name="Stajich J.E."/>
            <person name="Wilke S.K."/>
            <person name="Ahren D."/>
            <person name="Au C.H."/>
            <person name="Birren B.W."/>
            <person name="Borodovsky M."/>
            <person name="Burns C."/>
            <person name="Canback B."/>
            <person name="Casselton L.A."/>
            <person name="Cheng C.K."/>
            <person name="Deng J."/>
            <person name="Dietrich F.S."/>
            <person name="Fargo D.C."/>
            <person name="Farman M.L."/>
            <person name="Gathman A.C."/>
            <person name="Goldberg J."/>
            <person name="Guigo R."/>
            <person name="Hoegger P.J."/>
            <person name="Hooker J.B."/>
            <person name="Huggins A."/>
            <person name="James T.Y."/>
            <person name="Kamada T."/>
            <person name="Kilaru S."/>
            <person name="Kodira C."/>
            <person name="Kues U."/>
            <person name="Kupfer D."/>
            <person name="Kwan H.S."/>
            <person name="Lomsadze A."/>
            <person name="Li W."/>
            <person name="Lilly W.W."/>
            <person name="Ma L.J."/>
            <person name="Mackey A.J."/>
            <person name="Manning G."/>
            <person name="Martin F."/>
            <person name="Muraguchi H."/>
            <person name="Natvig D.O."/>
            <person name="Palmerini H."/>
            <person name="Ramesh M.A."/>
            <person name="Rehmeyer C.J."/>
            <person name="Roe B.A."/>
            <person name="Shenoy N."/>
            <person name="Stanke M."/>
            <person name="Ter-Hovhannisyan V."/>
            <person name="Tunlid A."/>
            <person name="Velagapudi R."/>
            <person name="Vision T.J."/>
            <person name="Zeng Q."/>
            <person name="Zolan M.E."/>
            <person name="Pukkila P.J."/>
        </authorList>
    </citation>
    <scope>NUCLEOTIDE SEQUENCE [LARGE SCALE GENOMIC DNA]</scope>
    <source>
        <strain evidence="5">Okayama-7 / 130 / ATCC MYA-4618 / FGSC 9003</strain>
    </source>
</reference>
<feature type="domain" description="Smr" evidence="3">
    <location>
        <begin position="155"/>
        <end position="230"/>
    </location>
</feature>
<dbReference type="Pfam" id="PF08590">
    <property type="entry name" value="DUF1771"/>
    <property type="match status" value="1"/>
</dbReference>
<feature type="signal peptide" evidence="2">
    <location>
        <begin position="1"/>
        <end position="21"/>
    </location>
</feature>
<keyword evidence="2" id="KW-0732">Signal</keyword>
<keyword evidence="5" id="KW-1185">Reference proteome</keyword>